<feature type="region of interest" description="Disordered" evidence="1">
    <location>
        <begin position="14"/>
        <end position="58"/>
    </location>
</feature>
<dbReference type="Proteomes" id="UP000318431">
    <property type="component" value="Unassembled WGS sequence"/>
</dbReference>
<dbReference type="RefSeq" id="WP_145649425.1">
    <property type="nucleotide sequence ID" value="NZ_VLLB01000004.1"/>
</dbReference>
<dbReference type="InterPro" id="IPR008767">
    <property type="entry name" value="Phage_SPP1_head-tail_adaptor"/>
</dbReference>
<dbReference type="Pfam" id="PF05521">
    <property type="entry name" value="Phage_HCP"/>
    <property type="match status" value="1"/>
</dbReference>
<proteinExistence type="predicted"/>
<dbReference type="OrthoDB" id="5460234at2"/>
<feature type="compositionally biased region" description="Basic and acidic residues" evidence="1">
    <location>
        <begin position="15"/>
        <end position="26"/>
    </location>
</feature>
<dbReference type="InterPro" id="IPR038666">
    <property type="entry name" value="SSP1_head-tail_sf"/>
</dbReference>
<name>A0A562R8G4_9BURK</name>
<dbReference type="AlphaFoldDB" id="A0A562R8G4"/>
<protein>
    <submittedName>
        <fullName evidence="2">SPP1 family predicted phage head-tail adaptor</fullName>
    </submittedName>
</protein>
<dbReference type="Gene3D" id="2.40.10.270">
    <property type="entry name" value="Bacteriophage SPP1 head-tail adaptor protein"/>
    <property type="match status" value="1"/>
</dbReference>
<gene>
    <name evidence="2" type="ORF">IP91_02580</name>
</gene>
<organism evidence="2 3">
    <name type="scientific">Pseudoduganella lurida</name>
    <dbReference type="NCBI Taxonomy" id="1036180"/>
    <lineage>
        <taxon>Bacteria</taxon>
        <taxon>Pseudomonadati</taxon>
        <taxon>Pseudomonadota</taxon>
        <taxon>Betaproteobacteria</taxon>
        <taxon>Burkholderiales</taxon>
        <taxon>Oxalobacteraceae</taxon>
        <taxon>Telluria group</taxon>
        <taxon>Pseudoduganella</taxon>
    </lineage>
</organism>
<dbReference type="EMBL" id="VLLB01000004">
    <property type="protein sequence ID" value="TWI65173.1"/>
    <property type="molecule type" value="Genomic_DNA"/>
</dbReference>
<reference evidence="2 3" key="1">
    <citation type="journal article" date="2015" name="Stand. Genomic Sci.">
        <title>Genomic Encyclopedia of Bacterial and Archaeal Type Strains, Phase III: the genomes of soil and plant-associated and newly described type strains.</title>
        <authorList>
            <person name="Whitman W.B."/>
            <person name="Woyke T."/>
            <person name="Klenk H.P."/>
            <person name="Zhou Y."/>
            <person name="Lilburn T.G."/>
            <person name="Beck B.J."/>
            <person name="De Vos P."/>
            <person name="Vandamme P."/>
            <person name="Eisen J.A."/>
            <person name="Garrity G."/>
            <person name="Hugenholtz P."/>
            <person name="Kyrpides N.C."/>
        </authorList>
    </citation>
    <scope>NUCLEOTIDE SEQUENCE [LARGE SCALE GENOMIC DNA]</scope>
    <source>
        <strain evidence="2 3">CGMCC 1.10822</strain>
    </source>
</reference>
<keyword evidence="3" id="KW-1185">Reference proteome</keyword>
<evidence type="ECO:0000313" key="2">
    <source>
        <dbReference type="EMBL" id="TWI65173.1"/>
    </source>
</evidence>
<comment type="caution">
    <text evidence="2">The sequence shown here is derived from an EMBL/GenBank/DDBJ whole genome shotgun (WGS) entry which is preliminary data.</text>
</comment>
<evidence type="ECO:0000256" key="1">
    <source>
        <dbReference type="SAM" id="MobiDB-lite"/>
    </source>
</evidence>
<sequence>MTIPLAKRLKHRIRIEHSVQGKDRSGGKTTSWEPFSTVWADPGASTGGRVKQTEKGGDESIPALPVRIRYLAGVNDRMRVVFRDEVYRIEHVDNERQANRTMLLTCKAIPTGAR</sequence>
<evidence type="ECO:0000313" key="3">
    <source>
        <dbReference type="Proteomes" id="UP000318431"/>
    </source>
</evidence>
<accession>A0A562R8G4</accession>
<dbReference type="NCBIfam" id="TIGR01563">
    <property type="entry name" value="gp16_SPP1"/>
    <property type="match status" value="1"/>
</dbReference>